<dbReference type="EMBL" id="BLXT01005260">
    <property type="protein sequence ID" value="GFO21516.1"/>
    <property type="molecule type" value="Genomic_DNA"/>
</dbReference>
<evidence type="ECO:0000256" key="1">
    <source>
        <dbReference type="SAM" id="MobiDB-lite"/>
    </source>
</evidence>
<dbReference type="Proteomes" id="UP000735302">
    <property type="component" value="Unassembled WGS sequence"/>
</dbReference>
<accession>A0AAV4BM41</accession>
<proteinExistence type="predicted"/>
<keyword evidence="3" id="KW-1185">Reference proteome</keyword>
<comment type="caution">
    <text evidence="2">The sequence shown here is derived from an EMBL/GenBank/DDBJ whole genome shotgun (WGS) entry which is preliminary data.</text>
</comment>
<protein>
    <submittedName>
        <fullName evidence="2">Uncharacterized protein</fullName>
    </submittedName>
</protein>
<sequence length="85" mass="9184">MKHLCTCVNLTANKAHDGYPVLDDEWLQPLCPDRNKLILGFQAPSSGQGAGGEARTRDRRVPADLRADSLATEPPTPLFGKGILT</sequence>
<reference evidence="2 3" key="1">
    <citation type="journal article" date="2021" name="Elife">
        <title>Chloroplast acquisition without the gene transfer in kleptoplastic sea slugs, Plakobranchus ocellatus.</title>
        <authorList>
            <person name="Maeda T."/>
            <person name="Takahashi S."/>
            <person name="Yoshida T."/>
            <person name="Shimamura S."/>
            <person name="Takaki Y."/>
            <person name="Nagai Y."/>
            <person name="Toyoda A."/>
            <person name="Suzuki Y."/>
            <person name="Arimoto A."/>
            <person name="Ishii H."/>
            <person name="Satoh N."/>
            <person name="Nishiyama T."/>
            <person name="Hasebe M."/>
            <person name="Maruyama T."/>
            <person name="Minagawa J."/>
            <person name="Obokata J."/>
            <person name="Shigenobu S."/>
        </authorList>
    </citation>
    <scope>NUCLEOTIDE SEQUENCE [LARGE SCALE GENOMIC DNA]</scope>
</reference>
<feature type="region of interest" description="Disordered" evidence="1">
    <location>
        <begin position="65"/>
        <end position="85"/>
    </location>
</feature>
<evidence type="ECO:0000313" key="3">
    <source>
        <dbReference type="Proteomes" id="UP000735302"/>
    </source>
</evidence>
<dbReference type="AlphaFoldDB" id="A0AAV4BM41"/>
<name>A0AAV4BM41_9GAST</name>
<organism evidence="2 3">
    <name type="scientific">Plakobranchus ocellatus</name>
    <dbReference type="NCBI Taxonomy" id="259542"/>
    <lineage>
        <taxon>Eukaryota</taxon>
        <taxon>Metazoa</taxon>
        <taxon>Spiralia</taxon>
        <taxon>Lophotrochozoa</taxon>
        <taxon>Mollusca</taxon>
        <taxon>Gastropoda</taxon>
        <taxon>Heterobranchia</taxon>
        <taxon>Euthyneura</taxon>
        <taxon>Panpulmonata</taxon>
        <taxon>Sacoglossa</taxon>
        <taxon>Placobranchoidea</taxon>
        <taxon>Plakobranchidae</taxon>
        <taxon>Plakobranchus</taxon>
    </lineage>
</organism>
<evidence type="ECO:0000313" key="2">
    <source>
        <dbReference type="EMBL" id="GFO21516.1"/>
    </source>
</evidence>
<gene>
    <name evidence="2" type="ORF">PoB_004802100</name>
</gene>